<dbReference type="Proteomes" id="UP000239366">
    <property type="component" value="Unassembled WGS sequence"/>
</dbReference>
<dbReference type="InterPro" id="IPR058245">
    <property type="entry name" value="NreC/VraR/RcsB-like_REC"/>
</dbReference>
<feature type="modified residue" description="4-aspartylphosphate" evidence="3">
    <location>
        <position position="56"/>
    </location>
</feature>
<proteinExistence type="predicted"/>
<dbReference type="PRINTS" id="PR00038">
    <property type="entry name" value="HTHLUXR"/>
</dbReference>
<evidence type="ECO:0000256" key="2">
    <source>
        <dbReference type="ARBA" id="ARBA00023125"/>
    </source>
</evidence>
<dbReference type="Gene3D" id="3.40.50.2300">
    <property type="match status" value="1"/>
</dbReference>
<feature type="domain" description="HTH luxR-type" evidence="4">
    <location>
        <begin position="150"/>
        <end position="215"/>
    </location>
</feature>
<dbReference type="PROSITE" id="PS00622">
    <property type="entry name" value="HTH_LUXR_1"/>
    <property type="match status" value="1"/>
</dbReference>
<dbReference type="InterPro" id="IPR011006">
    <property type="entry name" value="CheY-like_superfamily"/>
</dbReference>
<dbReference type="PANTHER" id="PTHR43214">
    <property type="entry name" value="TWO-COMPONENT RESPONSE REGULATOR"/>
    <property type="match status" value="1"/>
</dbReference>
<dbReference type="GO" id="GO:0000160">
    <property type="term" value="P:phosphorelay signal transduction system"/>
    <property type="evidence" value="ECO:0007669"/>
    <property type="project" value="InterPro"/>
</dbReference>
<dbReference type="PROSITE" id="PS50043">
    <property type="entry name" value="HTH_LUXR_2"/>
    <property type="match status" value="1"/>
</dbReference>
<gene>
    <name evidence="6" type="ORF">BST99_11650</name>
</gene>
<organism evidence="6 7">
    <name type="scientific">Aureicoccus marinus</name>
    <dbReference type="NCBI Taxonomy" id="754435"/>
    <lineage>
        <taxon>Bacteria</taxon>
        <taxon>Pseudomonadati</taxon>
        <taxon>Bacteroidota</taxon>
        <taxon>Flavobacteriia</taxon>
        <taxon>Flavobacteriales</taxon>
        <taxon>Flavobacteriaceae</taxon>
        <taxon>Aureicoccus</taxon>
    </lineage>
</organism>
<dbReference type="GO" id="GO:0006355">
    <property type="term" value="P:regulation of DNA-templated transcription"/>
    <property type="evidence" value="ECO:0007669"/>
    <property type="project" value="InterPro"/>
</dbReference>
<keyword evidence="7" id="KW-1185">Reference proteome</keyword>
<evidence type="ECO:0000256" key="1">
    <source>
        <dbReference type="ARBA" id="ARBA00022553"/>
    </source>
</evidence>
<dbReference type="PANTHER" id="PTHR43214:SF43">
    <property type="entry name" value="TWO-COMPONENT RESPONSE REGULATOR"/>
    <property type="match status" value="1"/>
</dbReference>
<dbReference type="InterPro" id="IPR001789">
    <property type="entry name" value="Sig_transdc_resp-reg_receiver"/>
</dbReference>
<dbReference type="RefSeq" id="WP_105001958.1">
    <property type="nucleotide sequence ID" value="NZ_MQVX01000001.1"/>
</dbReference>
<reference evidence="7" key="1">
    <citation type="submission" date="2016-11" db="EMBL/GenBank/DDBJ databases">
        <title>Trade-off between light-utilization and light-protection in marine flavobacteria.</title>
        <authorList>
            <person name="Kumagai Y."/>
            <person name="Yoshizawa S."/>
            <person name="Kogure K."/>
        </authorList>
    </citation>
    <scope>NUCLEOTIDE SEQUENCE [LARGE SCALE GENOMIC DNA]</scope>
    <source>
        <strain evidence="7">SG-18</strain>
    </source>
</reference>
<dbReference type="SMART" id="SM00448">
    <property type="entry name" value="REC"/>
    <property type="match status" value="1"/>
</dbReference>
<dbReference type="SUPFAM" id="SSF46894">
    <property type="entry name" value="C-terminal effector domain of the bipartite response regulators"/>
    <property type="match status" value="1"/>
</dbReference>
<dbReference type="CDD" id="cd06170">
    <property type="entry name" value="LuxR_C_like"/>
    <property type="match status" value="1"/>
</dbReference>
<dbReference type="GO" id="GO:0003677">
    <property type="term" value="F:DNA binding"/>
    <property type="evidence" value="ECO:0007669"/>
    <property type="project" value="UniProtKB-KW"/>
</dbReference>
<dbReference type="SUPFAM" id="SSF52172">
    <property type="entry name" value="CheY-like"/>
    <property type="match status" value="1"/>
</dbReference>
<evidence type="ECO:0000256" key="3">
    <source>
        <dbReference type="PROSITE-ProRule" id="PRU00169"/>
    </source>
</evidence>
<feature type="domain" description="Response regulatory" evidence="5">
    <location>
        <begin position="4"/>
        <end position="121"/>
    </location>
</feature>
<evidence type="ECO:0000313" key="7">
    <source>
        <dbReference type="Proteomes" id="UP000239366"/>
    </source>
</evidence>
<dbReference type="Pfam" id="PF00196">
    <property type="entry name" value="GerE"/>
    <property type="match status" value="1"/>
</dbReference>
<dbReference type="AlphaFoldDB" id="A0A2S7T8M4"/>
<dbReference type="InterPro" id="IPR000792">
    <property type="entry name" value="Tscrpt_reg_LuxR_C"/>
</dbReference>
<comment type="caution">
    <text evidence="6">The sequence shown here is derived from an EMBL/GenBank/DDBJ whole genome shotgun (WGS) entry which is preliminary data.</text>
</comment>
<keyword evidence="1 3" id="KW-0597">Phosphoprotein</keyword>
<dbReference type="CDD" id="cd17535">
    <property type="entry name" value="REC_NarL-like"/>
    <property type="match status" value="1"/>
</dbReference>
<evidence type="ECO:0000259" key="4">
    <source>
        <dbReference type="PROSITE" id="PS50043"/>
    </source>
</evidence>
<evidence type="ECO:0000259" key="5">
    <source>
        <dbReference type="PROSITE" id="PS50110"/>
    </source>
</evidence>
<dbReference type="InterPro" id="IPR039420">
    <property type="entry name" value="WalR-like"/>
</dbReference>
<dbReference type="PROSITE" id="PS50110">
    <property type="entry name" value="RESPONSE_REGULATORY"/>
    <property type="match status" value="1"/>
</dbReference>
<sequence>MKTRVAVVDDNSFLIHALIEKLSFFPELEIKMTAQDGHELLELLADNSTIDIIMMDIEMPGMDGIEATFAVKQKFPHIKIVMLTVFDNDEHIFKAIQAGANGYLLKETPPEDLHRGIIETLDGGAAMSPSIASKTLRLLRDPLMTREFTKPEQEIKLTSREVEILEHLSTGLSYDAIASNLNISYGTVRKHIENTYKKLQVHNKLEAVQKARKQRLI</sequence>
<dbReference type="EMBL" id="MQVX01000001">
    <property type="protein sequence ID" value="PQJ16283.1"/>
    <property type="molecule type" value="Genomic_DNA"/>
</dbReference>
<dbReference type="OrthoDB" id="9797341at2"/>
<name>A0A2S7T8M4_9FLAO</name>
<dbReference type="InterPro" id="IPR016032">
    <property type="entry name" value="Sig_transdc_resp-reg_C-effctor"/>
</dbReference>
<accession>A0A2S7T8M4</accession>
<keyword evidence="2 6" id="KW-0238">DNA-binding</keyword>
<protein>
    <submittedName>
        <fullName evidence="6">DNA-binding response regulator</fullName>
    </submittedName>
</protein>
<dbReference type="Pfam" id="PF00072">
    <property type="entry name" value="Response_reg"/>
    <property type="match status" value="1"/>
</dbReference>
<evidence type="ECO:0000313" key="6">
    <source>
        <dbReference type="EMBL" id="PQJ16283.1"/>
    </source>
</evidence>
<dbReference type="SMART" id="SM00421">
    <property type="entry name" value="HTH_LUXR"/>
    <property type="match status" value="1"/>
</dbReference>